<dbReference type="InterPro" id="IPR045078">
    <property type="entry name" value="TST/MPST-like"/>
</dbReference>
<dbReference type="Pfam" id="PF00581">
    <property type="entry name" value="Rhodanese"/>
    <property type="match status" value="2"/>
</dbReference>
<name>A0A2N3V7K1_9NOCA</name>
<reference evidence="4 5" key="1">
    <citation type="submission" date="2017-12" db="EMBL/GenBank/DDBJ databases">
        <title>Sequencing the genomes of 1000 Actinobacteria strains.</title>
        <authorList>
            <person name="Klenk H.-P."/>
        </authorList>
    </citation>
    <scope>NUCLEOTIDE SEQUENCE [LARGE SCALE GENOMIC DNA]</scope>
    <source>
        <strain evidence="4 5">DSM 44489</strain>
    </source>
</reference>
<evidence type="ECO:0000313" key="5">
    <source>
        <dbReference type="Proteomes" id="UP000233766"/>
    </source>
</evidence>
<keyword evidence="5" id="KW-1185">Reference proteome</keyword>
<evidence type="ECO:0000313" key="4">
    <source>
        <dbReference type="EMBL" id="PKV77593.1"/>
    </source>
</evidence>
<dbReference type="PANTHER" id="PTHR11364:SF27">
    <property type="entry name" value="SULFURTRANSFERASE"/>
    <property type="match status" value="1"/>
</dbReference>
<dbReference type="PANTHER" id="PTHR11364">
    <property type="entry name" value="THIOSULFATE SULFERTANSFERASE"/>
    <property type="match status" value="1"/>
</dbReference>
<dbReference type="RefSeq" id="WP_101464221.1">
    <property type="nucleotide sequence ID" value="NZ_PJMW01000002.1"/>
</dbReference>
<keyword evidence="4" id="KW-0670">Pyruvate</keyword>
<comment type="caution">
    <text evidence="4">The sequence shown here is derived from an EMBL/GenBank/DDBJ whole genome shotgun (WGS) entry which is preliminary data.</text>
</comment>
<evidence type="ECO:0000259" key="3">
    <source>
        <dbReference type="PROSITE" id="PS50206"/>
    </source>
</evidence>
<dbReference type="InterPro" id="IPR036873">
    <property type="entry name" value="Rhodanese-like_dom_sf"/>
</dbReference>
<accession>A0A2N3V7K1</accession>
<dbReference type="GO" id="GO:0004792">
    <property type="term" value="F:thiosulfate-cyanide sulfurtransferase activity"/>
    <property type="evidence" value="ECO:0007669"/>
    <property type="project" value="InterPro"/>
</dbReference>
<dbReference type="EMBL" id="PJMW01000002">
    <property type="protein sequence ID" value="PKV77593.1"/>
    <property type="molecule type" value="Genomic_DNA"/>
</dbReference>
<keyword evidence="1 4" id="KW-0808">Transferase</keyword>
<evidence type="ECO:0000256" key="1">
    <source>
        <dbReference type="ARBA" id="ARBA00022679"/>
    </source>
</evidence>
<dbReference type="SUPFAM" id="SSF52821">
    <property type="entry name" value="Rhodanese/Cell cycle control phosphatase"/>
    <property type="match status" value="2"/>
</dbReference>
<gene>
    <name evidence="4" type="ORF">ATK86_1943</name>
</gene>
<dbReference type="InterPro" id="IPR001763">
    <property type="entry name" value="Rhodanese-like_dom"/>
</dbReference>
<protein>
    <submittedName>
        <fullName evidence="4">Thiosulfate/3-mercaptopyruvate sulfurtransferase</fullName>
    </submittedName>
</protein>
<keyword evidence="2" id="KW-0677">Repeat</keyword>
<dbReference type="InterPro" id="IPR001307">
    <property type="entry name" value="Thiosulphate_STrfase_CS"/>
</dbReference>
<sequence>MGAVLISSDELREELAGKPIHLLDVRWALGDPHGPQHYLDGHIPGAVFVDLETELAAAPSPARGRHPLPDPGTFEKCARSWGLSAGDPVVVYDATGATAAARAWWLLRWAGVDNVRILDGGLPAWIAAGGEIATGAEADPVGGDLVVRPGGLPVIDADAAAKWPGVLLDARAGERYRGEVEPIDPRPGHIPGAISAPTAENLDGTGYFRSAEELRARFAEFGEGPVAVYCGSGVTAAHQIAALAVAGIDATLYPGSYSQWSNDPKRSVATGE</sequence>
<dbReference type="Gene3D" id="3.40.250.10">
    <property type="entry name" value="Rhodanese-like domain"/>
    <property type="match status" value="2"/>
</dbReference>
<dbReference type="PROSITE" id="PS00380">
    <property type="entry name" value="RHODANESE_1"/>
    <property type="match status" value="1"/>
</dbReference>
<feature type="domain" description="Rhodanese" evidence="3">
    <location>
        <begin position="166"/>
        <end position="269"/>
    </location>
</feature>
<feature type="domain" description="Rhodanese" evidence="3">
    <location>
        <begin position="16"/>
        <end position="134"/>
    </location>
</feature>
<organism evidence="4 5">
    <name type="scientific">Nocardia fluminea</name>
    <dbReference type="NCBI Taxonomy" id="134984"/>
    <lineage>
        <taxon>Bacteria</taxon>
        <taxon>Bacillati</taxon>
        <taxon>Actinomycetota</taxon>
        <taxon>Actinomycetes</taxon>
        <taxon>Mycobacteriales</taxon>
        <taxon>Nocardiaceae</taxon>
        <taxon>Nocardia</taxon>
    </lineage>
</organism>
<dbReference type="CDD" id="cd01449">
    <property type="entry name" value="TST_Repeat_2"/>
    <property type="match status" value="1"/>
</dbReference>
<proteinExistence type="predicted"/>
<dbReference type="CDD" id="cd01448">
    <property type="entry name" value="TST_Repeat_1"/>
    <property type="match status" value="1"/>
</dbReference>
<dbReference type="PROSITE" id="PS50206">
    <property type="entry name" value="RHODANESE_3"/>
    <property type="match status" value="2"/>
</dbReference>
<dbReference type="SMART" id="SM00450">
    <property type="entry name" value="RHOD"/>
    <property type="match status" value="2"/>
</dbReference>
<dbReference type="Proteomes" id="UP000233766">
    <property type="component" value="Unassembled WGS sequence"/>
</dbReference>
<evidence type="ECO:0000256" key="2">
    <source>
        <dbReference type="ARBA" id="ARBA00022737"/>
    </source>
</evidence>
<dbReference type="OrthoDB" id="9770030at2"/>
<dbReference type="AlphaFoldDB" id="A0A2N3V7K1"/>